<name>A0ABP5EGC3_9PSEU</name>
<dbReference type="Proteomes" id="UP001501116">
    <property type="component" value="Unassembled WGS sequence"/>
</dbReference>
<dbReference type="EMBL" id="BAAANN010000121">
    <property type="protein sequence ID" value="GAA1995823.1"/>
    <property type="molecule type" value="Genomic_DNA"/>
</dbReference>
<dbReference type="PANTHER" id="PTHR36221:SF1">
    <property type="entry name" value="DUF742 DOMAIN-CONTAINING PROTEIN"/>
    <property type="match status" value="1"/>
</dbReference>
<evidence type="ECO:0000313" key="1">
    <source>
        <dbReference type="EMBL" id="GAA1995823.1"/>
    </source>
</evidence>
<dbReference type="PANTHER" id="PTHR36221">
    <property type="entry name" value="DUF742 DOMAIN-CONTAINING PROTEIN"/>
    <property type="match status" value="1"/>
</dbReference>
<organism evidence="1 2">
    <name type="scientific">Amycolatopsis minnesotensis</name>
    <dbReference type="NCBI Taxonomy" id="337894"/>
    <lineage>
        <taxon>Bacteria</taxon>
        <taxon>Bacillati</taxon>
        <taxon>Actinomycetota</taxon>
        <taxon>Actinomycetes</taxon>
        <taxon>Pseudonocardiales</taxon>
        <taxon>Pseudonocardiaceae</taxon>
        <taxon>Amycolatopsis</taxon>
    </lineage>
</organism>
<dbReference type="RefSeq" id="WP_344432387.1">
    <property type="nucleotide sequence ID" value="NZ_BAAANN010000121.1"/>
</dbReference>
<proteinExistence type="predicted"/>
<comment type="caution">
    <text evidence="1">The sequence shown here is derived from an EMBL/GenBank/DDBJ whole genome shotgun (WGS) entry which is preliminary data.</text>
</comment>
<gene>
    <name evidence="1" type="ORF">GCM10009754_88360</name>
</gene>
<accession>A0ABP5EGC3</accession>
<dbReference type="InterPro" id="IPR007995">
    <property type="entry name" value="DUF742"/>
</dbReference>
<sequence length="117" mass="12452">MTEPRRERALVRPHVVTGGRSHPTRNTFDLATVVVATRTPIAGLSPEKRRMTELCRGGALAVAEIAAHLGLPASVTKVLLSDLVDTGHIVAHATVPSADHADLQLLQKVLDGLRALT</sequence>
<keyword evidence="2" id="KW-1185">Reference proteome</keyword>
<protein>
    <submittedName>
        <fullName evidence="1">DUF742 domain-containing protein</fullName>
    </submittedName>
</protein>
<reference evidence="2" key="1">
    <citation type="journal article" date="2019" name="Int. J. Syst. Evol. Microbiol.">
        <title>The Global Catalogue of Microorganisms (GCM) 10K type strain sequencing project: providing services to taxonomists for standard genome sequencing and annotation.</title>
        <authorList>
            <consortium name="The Broad Institute Genomics Platform"/>
            <consortium name="The Broad Institute Genome Sequencing Center for Infectious Disease"/>
            <person name="Wu L."/>
            <person name="Ma J."/>
        </authorList>
    </citation>
    <scope>NUCLEOTIDE SEQUENCE [LARGE SCALE GENOMIC DNA]</scope>
    <source>
        <strain evidence="2">JCM 14545</strain>
    </source>
</reference>
<evidence type="ECO:0000313" key="2">
    <source>
        <dbReference type="Proteomes" id="UP001501116"/>
    </source>
</evidence>
<dbReference type="Pfam" id="PF05331">
    <property type="entry name" value="DUF742"/>
    <property type="match status" value="1"/>
</dbReference>